<evidence type="ECO:0000259" key="6">
    <source>
        <dbReference type="Pfam" id="PF01699"/>
    </source>
</evidence>
<evidence type="ECO:0000256" key="2">
    <source>
        <dbReference type="ARBA" id="ARBA00022692"/>
    </source>
</evidence>
<dbReference type="PANTHER" id="PTHR37958:SF1">
    <property type="entry name" value="SODIUM-POTASSIUM_PROTON ANTIPORTER CHAA"/>
    <property type="match status" value="1"/>
</dbReference>
<dbReference type="GO" id="GO:0005886">
    <property type="term" value="C:plasma membrane"/>
    <property type="evidence" value="ECO:0007669"/>
    <property type="project" value="TreeGrafter"/>
</dbReference>
<feature type="transmembrane region" description="Helical" evidence="5">
    <location>
        <begin position="234"/>
        <end position="255"/>
    </location>
</feature>
<dbReference type="AlphaFoldDB" id="A0A1L5NWC0"/>
<keyword evidence="2 5" id="KW-0812">Transmembrane</keyword>
<protein>
    <submittedName>
        <fullName evidence="7">Sodium/calcium antiporter protein</fullName>
    </submittedName>
</protein>
<dbReference type="InterPro" id="IPR044880">
    <property type="entry name" value="NCX_ion-bd_dom_sf"/>
</dbReference>
<comment type="subcellular location">
    <subcellularLocation>
        <location evidence="1">Membrane</location>
        <topology evidence="1">Multi-pass membrane protein</topology>
    </subcellularLocation>
</comment>
<feature type="transmembrane region" description="Helical" evidence="5">
    <location>
        <begin position="26"/>
        <end position="44"/>
    </location>
</feature>
<reference evidence="7 8" key="1">
    <citation type="submission" date="2016-09" db="EMBL/GenBank/DDBJ databases">
        <title>The complete genome sequences of Rhizobium gallicum, symbiovars gallicum and phaseoli, symbionts associated to common bean (Phaseolus vulgaris).</title>
        <authorList>
            <person name="Bustos P."/>
            <person name="Santamaria R.I."/>
            <person name="Perez-Carrascal O.M."/>
            <person name="Juarez S."/>
            <person name="Lozano L."/>
            <person name="Martinez-Flores I."/>
            <person name="Martinez-Romero E."/>
            <person name="Cevallos M."/>
            <person name="Romero D."/>
            <person name="Davila G."/>
            <person name="Gonzalez V."/>
        </authorList>
    </citation>
    <scope>NUCLEOTIDE SEQUENCE [LARGE SCALE GENOMIC DNA]</scope>
    <source>
        <strain evidence="7 8">IE4872</strain>
        <plasmid evidence="8">prgalie4872d</plasmid>
    </source>
</reference>
<dbReference type="GO" id="GO:0015385">
    <property type="term" value="F:sodium:proton antiporter activity"/>
    <property type="evidence" value="ECO:0007669"/>
    <property type="project" value="TreeGrafter"/>
</dbReference>
<dbReference type="Pfam" id="PF01699">
    <property type="entry name" value="Na_Ca_ex"/>
    <property type="match status" value="2"/>
</dbReference>
<dbReference type="InterPro" id="IPR052946">
    <property type="entry name" value="Alkaline_pH_Ca-Antiporter"/>
</dbReference>
<dbReference type="EMBL" id="CP017105">
    <property type="protein sequence ID" value="APO72185.1"/>
    <property type="molecule type" value="Genomic_DNA"/>
</dbReference>
<feature type="transmembrane region" description="Helical" evidence="5">
    <location>
        <begin position="298"/>
        <end position="324"/>
    </location>
</feature>
<feature type="transmembrane region" description="Helical" evidence="5">
    <location>
        <begin position="81"/>
        <end position="105"/>
    </location>
</feature>
<gene>
    <name evidence="7" type="ORF">IE4872_PD01664</name>
</gene>
<feature type="transmembrane region" description="Helical" evidence="5">
    <location>
        <begin position="336"/>
        <end position="353"/>
    </location>
</feature>
<evidence type="ECO:0000256" key="5">
    <source>
        <dbReference type="SAM" id="Phobius"/>
    </source>
</evidence>
<name>A0A1L5NWC0_9HYPH</name>
<feature type="domain" description="Sodium/calcium exchanger membrane region" evidence="6">
    <location>
        <begin position="48"/>
        <end position="203"/>
    </location>
</feature>
<feature type="transmembrane region" description="Helical" evidence="5">
    <location>
        <begin position="183"/>
        <end position="201"/>
    </location>
</feature>
<feature type="transmembrane region" description="Helical" evidence="5">
    <location>
        <begin position="150"/>
        <end position="171"/>
    </location>
</feature>
<evidence type="ECO:0000313" key="7">
    <source>
        <dbReference type="EMBL" id="APO72185.1"/>
    </source>
</evidence>
<feature type="transmembrane region" description="Helical" evidence="5">
    <location>
        <begin position="360"/>
        <end position="376"/>
    </location>
</feature>
<evidence type="ECO:0000256" key="3">
    <source>
        <dbReference type="ARBA" id="ARBA00022989"/>
    </source>
</evidence>
<keyword evidence="4 5" id="KW-0472">Membrane</keyword>
<dbReference type="Gene3D" id="1.20.1420.30">
    <property type="entry name" value="NCX, central ion-binding region"/>
    <property type="match status" value="1"/>
</dbReference>
<keyword evidence="3 5" id="KW-1133">Transmembrane helix</keyword>
<feature type="domain" description="Sodium/calcium exchanger membrane region" evidence="6">
    <location>
        <begin position="233"/>
        <end position="375"/>
    </location>
</feature>
<evidence type="ECO:0000256" key="1">
    <source>
        <dbReference type="ARBA" id="ARBA00004141"/>
    </source>
</evidence>
<feature type="transmembrane region" description="Helical" evidence="5">
    <location>
        <begin position="117"/>
        <end position="138"/>
    </location>
</feature>
<proteinExistence type="predicted"/>
<accession>A0A1L5NWC0</accession>
<keyword evidence="7" id="KW-0614">Plasmid</keyword>
<dbReference type="PANTHER" id="PTHR37958">
    <property type="entry name" value="SODIUM-POTASSIUM/PROTON ANTIPORTER CHAA"/>
    <property type="match status" value="1"/>
</dbReference>
<dbReference type="OrthoDB" id="9787814at2"/>
<dbReference type="Proteomes" id="UP000184749">
    <property type="component" value="Plasmid pRgalIE4872d"/>
</dbReference>
<geneLocation type="plasmid" evidence="8">
    <name>prgalie4872d</name>
</geneLocation>
<dbReference type="GO" id="GO:0015386">
    <property type="term" value="F:potassium:proton antiporter activity"/>
    <property type="evidence" value="ECO:0007669"/>
    <property type="project" value="TreeGrafter"/>
</dbReference>
<feature type="transmembrane region" description="Helical" evidence="5">
    <location>
        <begin position="267"/>
        <end position="286"/>
    </location>
</feature>
<dbReference type="InterPro" id="IPR004837">
    <property type="entry name" value="NaCa_Exmemb"/>
</dbReference>
<dbReference type="RefSeq" id="WP_083636001.1">
    <property type="nucleotide sequence ID" value="NZ_CP017105.1"/>
</dbReference>
<organism evidence="7 8">
    <name type="scientific">Rhizobium gallicum</name>
    <dbReference type="NCBI Taxonomy" id="56730"/>
    <lineage>
        <taxon>Bacteria</taxon>
        <taxon>Pseudomonadati</taxon>
        <taxon>Pseudomonadota</taxon>
        <taxon>Alphaproteobacteria</taxon>
        <taxon>Hyphomicrobiales</taxon>
        <taxon>Rhizobiaceae</taxon>
        <taxon>Rhizobium/Agrobacterium group</taxon>
        <taxon>Rhizobium</taxon>
    </lineage>
</organism>
<evidence type="ECO:0000313" key="8">
    <source>
        <dbReference type="Proteomes" id="UP000184749"/>
    </source>
</evidence>
<sequence length="377" mass="38821">MESFHAYALRAKQWVLTVLAAEQTPWWAWVSPAVALAILLATPFTGLGGFVAAAAGVALIATVFAAVFHAEVVAQRVGEPLGTLVLAVAVTVIEVALIVSVMIAAPAEKAGLARDTVFAAVMIVMNGIVGLCLLSGGMRHQEQGFQLQGASAALAVLAALTVLTLVVPNVVATAAGPMFSTPQLVFAGTVSLILYGSFIFIQTARHRDYFLPLEADSEDAHAPLPSNRTAATSAALLLVALVVVVGLAKALTPSVEAGINWLGMPKAVVGIVIAGVVLLPECLAALRAAQANRLQTSLNLALGSALATIGLTIPVVALVSIMLGQPLALGLEEKDQTLLVLTLIISVITLGTGRTTVLQGIVHLVVFAVFLFFAVAP</sequence>
<feature type="transmembrane region" description="Helical" evidence="5">
    <location>
        <begin position="50"/>
        <end position="69"/>
    </location>
</feature>
<evidence type="ECO:0000256" key="4">
    <source>
        <dbReference type="ARBA" id="ARBA00023136"/>
    </source>
</evidence>